<evidence type="ECO:0000256" key="2">
    <source>
        <dbReference type="ARBA" id="ARBA00022777"/>
    </source>
</evidence>
<dbReference type="GO" id="GO:0016301">
    <property type="term" value="F:kinase activity"/>
    <property type="evidence" value="ECO:0007669"/>
    <property type="project" value="UniProtKB-KW"/>
</dbReference>
<evidence type="ECO:0000256" key="1">
    <source>
        <dbReference type="ARBA" id="ARBA00022679"/>
    </source>
</evidence>
<dbReference type="Gene3D" id="3.40.1190.20">
    <property type="match status" value="1"/>
</dbReference>
<dbReference type="WBParaSite" id="jg10581">
    <property type="protein sequence ID" value="jg10581"/>
    <property type="gene ID" value="jg10581"/>
</dbReference>
<feature type="domain" description="Carbohydrate kinase PfkB" evidence="3">
    <location>
        <begin position="60"/>
        <end position="154"/>
    </location>
</feature>
<dbReference type="PANTHER" id="PTHR10584">
    <property type="entry name" value="SUGAR KINASE"/>
    <property type="match status" value="1"/>
</dbReference>
<dbReference type="PANTHER" id="PTHR10584:SF166">
    <property type="entry name" value="RIBOKINASE"/>
    <property type="match status" value="1"/>
</dbReference>
<keyword evidence="2" id="KW-0418">Kinase</keyword>
<dbReference type="GO" id="GO:0005829">
    <property type="term" value="C:cytosol"/>
    <property type="evidence" value="ECO:0007669"/>
    <property type="project" value="TreeGrafter"/>
</dbReference>
<sequence>MVGRVGEDIFGDANIEAIKSFGADTSLIQKSSTAATGTATIYVADDGENCILEDHIKRASLIICQSEIDQGGNLQAFKIAKQHNVTTFFNPAPGRPDLDKTILAYTDIICTNENEAEFITGLTISTYEEFKDAAKEMIKMGPRIAIVTCGPKLLLWILRVLELFVVFAHFFCEIQMEMW</sequence>
<reference evidence="5" key="1">
    <citation type="submission" date="2022-11" db="UniProtKB">
        <authorList>
            <consortium name="WormBaseParasite"/>
        </authorList>
    </citation>
    <scope>IDENTIFICATION</scope>
</reference>
<evidence type="ECO:0000313" key="5">
    <source>
        <dbReference type="WBParaSite" id="jg10581"/>
    </source>
</evidence>
<keyword evidence="1" id="KW-0808">Transferase</keyword>
<dbReference type="InterPro" id="IPR029056">
    <property type="entry name" value="Ribokinase-like"/>
</dbReference>
<organism evidence="4 5">
    <name type="scientific">Ditylenchus dipsaci</name>
    <dbReference type="NCBI Taxonomy" id="166011"/>
    <lineage>
        <taxon>Eukaryota</taxon>
        <taxon>Metazoa</taxon>
        <taxon>Ecdysozoa</taxon>
        <taxon>Nematoda</taxon>
        <taxon>Chromadorea</taxon>
        <taxon>Rhabditida</taxon>
        <taxon>Tylenchina</taxon>
        <taxon>Tylenchomorpha</taxon>
        <taxon>Sphaerularioidea</taxon>
        <taxon>Anguinidae</taxon>
        <taxon>Anguininae</taxon>
        <taxon>Ditylenchus</taxon>
    </lineage>
</organism>
<dbReference type="InterPro" id="IPR011611">
    <property type="entry name" value="PfkB_dom"/>
</dbReference>
<evidence type="ECO:0000259" key="3">
    <source>
        <dbReference type="Pfam" id="PF00294"/>
    </source>
</evidence>
<accession>A0A915CM64</accession>
<dbReference type="SUPFAM" id="SSF53613">
    <property type="entry name" value="Ribokinase-like"/>
    <property type="match status" value="1"/>
</dbReference>
<dbReference type="Pfam" id="PF00294">
    <property type="entry name" value="PfkB"/>
    <property type="match status" value="1"/>
</dbReference>
<name>A0A915CM64_9BILA</name>
<proteinExistence type="predicted"/>
<dbReference type="GO" id="GO:0006796">
    <property type="term" value="P:phosphate-containing compound metabolic process"/>
    <property type="evidence" value="ECO:0007669"/>
    <property type="project" value="UniProtKB-ARBA"/>
</dbReference>
<protein>
    <submittedName>
        <fullName evidence="5">Carbohydrate kinase PfkB domain-containing protein</fullName>
    </submittedName>
</protein>
<dbReference type="Proteomes" id="UP000887574">
    <property type="component" value="Unplaced"/>
</dbReference>
<evidence type="ECO:0000313" key="4">
    <source>
        <dbReference type="Proteomes" id="UP000887574"/>
    </source>
</evidence>
<dbReference type="AlphaFoldDB" id="A0A915CM64"/>
<keyword evidence="4" id="KW-1185">Reference proteome</keyword>